<dbReference type="GO" id="GO:0044183">
    <property type="term" value="F:protein folding chaperone"/>
    <property type="evidence" value="ECO:0007669"/>
    <property type="project" value="TreeGrafter"/>
</dbReference>
<dbReference type="OrthoDB" id="9776534at2"/>
<evidence type="ECO:0000256" key="2">
    <source>
        <dbReference type="ARBA" id="ARBA00022833"/>
    </source>
</evidence>
<dbReference type="SUPFAM" id="SSF64397">
    <property type="entry name" value="Hsp33 domain"/>
    <property type="match status" value="1"/>
</dbReference>
<dbReference type="RefSeq" id="WP_092640466.1">
    <property type="nucleotide sequence ID" value="NZ_FNID01000019.1"/>
</dbReference>
<dbReference type="NCBIfam" id="NF001033">
    <property type="entry name" value="PRK00114.1"/>
    <property type="match status" value="1"/>
</dbReference>
<feature type="disulfide bond" description="Redox-active" evidence="6">
    <location>
        <begin position="237"/>
        <end position="239"/>
    </location>
</feature>
<evidence type="ECO:0000256" key="5">
    <source>
        <dbReference type="ARBA" id="ARBA00023284"/>
    </source>
</evidence>
<evidence type="ECO:0000256" key="6">
    <source>
        <dbReference type="HAMAP-Rule" id="MF_00117"/>
    </source>
</evidence>
<dbReference type="InterPro" id="IPR000397">
    <property type="entry name" value="Heat_shock_Hsp33"/>
</dbReference>
<dbReference type="GO" id="GO:0051082">
    <property type="term" value="F:unfolded protein binding"/>
    <property type="evidence" value="ECO:0007669"/>
    <property type="project" value="UniProtKB-UniRule"/>
</dbReference>
<dbReference type="InterPro" id="IPR016153">
    <property type="entry name" value="Heat_shock_Hsp33_N"/>
</dbReference>
<evidence type="ECO:0000313" key="7">
    <source>
        <dbReference type="EMBL" id="SDN42948.1"/>
    </source>
</evidence>
<dbReference type="STRING" id="258515.SAMN05192585_11918"/>
<dbReference type="EMBL" id="FNID01000019">
    <property type="protein sequence ID" value="SDN42948.1"/>
    <property type="molecule type" value="Genomic_DNA"/>
</dbReference>
<name>A0A1H0BBH4_9FIRM</name>
<comment type="similarity">
    <text evidence="6">Belongs to the HSP33 family.</text>
</comment>
<dbReference type="Pfam" id="PF01430">
    <property type="entry name" value="HSP33"/>
    <property type="match status" value="1"/>
</dbReference>
<gene>
    <name evidence="6" type="primary">hslO</name>
    <name evidence="7" type="ORF">SAMN05192585_11918</name>
</gene>
<organism evidence="7 8">
    <name type="scientific">Acetanaerobacterium elongatum</name>
    <dbReference type="NCBI Taxonomy" id="258515"/>
    <lineage>
        <taxon>Bacteria</taxon>
        <taxon>Bacillati</taxon>
        <taxon>Bacillota</taxon>
        <taxon>Clostridia</taxon>
        <taxon>Eubacteriales</taxon>
        <taxon>Oscillospiraceae</taxon>
        <taxon>Acetanaerobacterium</taxon>
    </lineage>
</organism>
<dbReference type="CDD" id="cd00498">
    <property type="entry name" value="Hsp33"/>
    <property type="match status" value="1"/>
</dbReference>
<sequence length="291" mass="31029">MGKIIRAIAEDGSVMVCAIDSTDIINKAEQIHQTSAVITAALGRLLTAASMMGAMLKGEQDSLTLRVAGDGPAGSVIAVSDSKGNVRGYVGNSVVEIPLNNKGKLDVAGAVGSNGTLYVIKDIGLKEPYVGQVPIISGEIAEDITNYFAVSEQTPTVCALGVLVNPDLTVKSAGGFIAQLLPGADDESITKLENNINKIDAVTKMIADGKTPEDISEIVLAGFNPQILDIMEVDYICRCSKEKYKKALAAIGREELNDIIEKEKQAEVVCHFCNKRYQFNELELQNILNGE</sequence>
<keyword evidence="5 6" id="KW-0676">Redox-active center</keyword>
<keyword evidence="2 6" id="KW-0862">Zinc</keyword>
<comment type="PTM">
    <text evidence="6">Under oxidizing conditions two disulfide bonds are formed involving the reactive cysteines. Under reducing conditions zinc is bound to the reactive cysteines and the protein is inactive.</text>
</comment>
<dbReference type="GO" id="GO:0042026">
    <property type="term" value="P:protein refolding"/>
    <property type="evidence" value="ECO:0007669"/>
    <property type="project" value="TreeGrafter"/>
</dbReference>
<comment type="function">
    <text evidence="6">Redox regulated molecular chaperone. Protects both thermally unfolding and oxidatively damaged proteins from irreversible aggregation. Plays an important role in the bacterial defense system toward oxidative stress.</text>
</comment>
<protein>
    <recommendedName>
        <fullName evidence="6">33 kDa chaperonin</fullName>
    </recommendedName>
    <alternativeName>
        <fullName evidence="6">Heat shock protein 33 homolog</fullName>
        <shortName evidence="6">HSP33</shortName>
    </alternativeName>
</protein>
<comment type="subcellular location">
    <subcellularLocation>
        <location evidence="6">Cytoplasm</location>
    </subcellularLocation>
</comment>
<dbReference type="SUPFAM" id="SSF118352">
    <property type="entry name" value="HSP33 redox switch-like"/>
    <property type="match status" value="1"/>
</dbReference>
<dbReference type="InterPro" id="IPR016154">
    <property type="entry name" value="Heat_shock_Hsp33_C"/>
</dbReference>
<evidence type="ECO:0000256" key="1">
    <source>
        <dbReference type="ARBA" id="ARBA00022490"/>
    </source>
</evidence>
<dbReference type="GO" id="GO:0005737">
    <property type="term" value="C:cytoplasm"/>
    <property type="evidence" value="ECO:0007669"/>
    <property type="project" value="UniProtKB-SubCell"/>
</dbReference>
<dbReference type="Gene3D" id="3.55.30.10">
    <property type="entry name" value="Hsp33 domain"/>
    <property type="match status" value="1"/>
</dbReference>
<dbReference type="HAMAP" id="MF_00117">
    <property type="entry name" value="HslO"/>
    <property type="match status" value="1"/>
</dbReference>
<reference evidence="7 8" key="1">
    <citation type="submission" date="2016-10" db="EMBL/GenBank/DDBJ databases">
        <authorList>
            <person name="de Groot N.N."/>
        </authorList>
    </citation>
    <scope>NUCLEOTIDE SEQUENCE [LARGE SCALE GENOMIC DNA]</scope>
    <source>
        <strain evidence="7 8">CGMCC 1.5012</strain>
    </source>
</reference>
<dbReference type="AlphaFoldDB" id="A0A1H0BBH4"/>
<keyword evidence="1 6" id="KW-0963">Cytoplasm</keyword>
<dbReference type="Proteomes" id="UP000199182">
    <property type="component" value="Unassembled WGS sequence"/>
</dbReference>
<accession>A0A1H0BBH4</accession>
<evidence type="ECO:0000256" key="3">
    <source>
        <dbReference type="ARBA" id="ARBA00023157"/>
    </source>
</evidence>
<feature type="disulfide bond" description="Redox-active" evidence="6">
    <location>
        <begin position="270"/>
        <end position="273"/>
    </location>
</feature>
<keyword evidence="8" id="KW-1185">Reference proteome</keyword>
<evidence type="ECO:0000256" key="4">
    <source>
        <dbReference type="ARBA" id="ARBA00023186"/>
    </source>
</evidence>
<keyword evidence="3 6" id="KW-1015">Disulfide bond</keyword>
<dbReference type="PIRSF" id="PIRSF005261">
    <property type="entry name" value="Heat_shock_Hsp33"/>
    <property type="match status" value="1"/>
</dbReference>
<dbReference type="PANTHER" id="PTHR30111:SF1">
    <property type="entry name" value="33 KDA CHAPERONIN"/>
    <property type="match status" value="1"/>
</dbReference>
<dbReference type="Gene3D" id="3.90.1280.10">
    <property type="entry name" value="HSP33 redox switch-like"/>
    <property type="match status" value="1"/>
</dbReference>
<evidence type="ECO:0000313" key="8">
    <source>
        <dbReference type="Proteomes" id="UP000199182"/>
    </source>
</evidence>
<proteinExistence type="inferred from homology"/>
<dbReference type="PANTHER" id="PTHR30111">
    <property type="entry name" value="33 KDA CHAPERONIN"/>
    <property type="match status" value="1"/>
</dbReference>
<keyword evidence="4 6" id="KW-0143">Chaperone</keyword>